<feature type="domain" description="CRAL-TRIO" evidence="1">
    <location>
        <begin position="90"/>
        <end position="267"/>
    </location>
</feature>
<dbReference type="PROSITE" id="PS50191">
    <property type="entry name" value="CRAL_TRIO"/>
    <property type="match status" value="1"/>
</dbReference>
<dbReference type="SMART" id="SM01100">
    <property type="entry name" value="CRAL_TRIO_N"/>
    <property type="match status" value="1"/>
</dbReference>
<dbReference type="SUPFAM" id="SSF52087">
    <property type="entry name" value="CRAL/TRIO domain"/>
    <property type="match status" value="1"/>
</dbReference>
<dbReference type="Gene3D" id="3.40.525.10">
    <property type="entry name" value="CRAL-TRIO lipid binding domain"/>
    <property type="match status" value="1"/>
</dbReference>
<keyword evidence="3" id="KW-1185">Reference proteome</keyword>
<dbReference type="PANTHER" id="PTHR23324:SF83">
    <property type="entry name" value="SEC14-LIKE PROTEIN 2"/>
    <property type="match status" value="1"/>
</dbReference>
<dbReference type="InterPro" id="IPR001251">
    <property type="entry name" value="CRAL-TRIO_dom"/>
</dbReference>
<evidence type="ECO:0000313" key="2">
    <source>
        <dbReference type="EMBL" id="KAK2714510.1"/>
    </source>
</evidence>
<gene>
    <name evidence="2" type="ORF">QYM36_008910</name>
</gene>
<dbReference type="InterPro" id="IPR051064">
    <property type="entry name" value="SEC14/CRAL-TRIO_domain"/>
</dbReference>
<proteinExistence type="predicted"/>
<dbReference type="SUPFAM" id="SSF46938">
    <property type="entry name" value="CRAL/TRIO N-terminal domain"/>
    <property type="match status" value="1"/>
</dbReference>
<dbReference type="Proteomes" id="UP001187531">
    <property type="component" value="Unassembled WGS sequence"/>
</dbReference>
<sequence length="310" mass="35876">QSTMITERIQYILGYSKKEFTQRNESESDVVKKFKELVAGLDLPRNDDRYLLRWLRARDFDLLKAEKMLRNHLEWRKKYQVADLTDDWKPIEVLQKCYPVGIIGEDKSGSPVWLIRHGKLDIRGILQAVTIEEFVRYTVWMLEKSARIMERQSMKLGIDVSKQTIIFDLEHWSFQDLVFKPGMDVAMELIKIFEANYPEAMGYTFVINTPKFFQMAYSLLKPILSETTLSKIKIHGYDKSIWTSDILGVVPAEVLPKALGGRAVDPDGNEWCESLVPGGGPIPEYYKTGSESFGDEEEYKFDDDVMSTFL</sequence>
<dbReference type="Pfam" id="PF03765">
    <property type="entry name" value="CRAL_TRIO_N"/>
    <property type="match status" value="1"/>
</dbReference>
<organism evidence="2 3">
    <name type="scientific">Artemia franciscana</name>
    <name type="common">Brine shrimp</name>
    <name type="synonym">Artemia sanfranciscana</name>
    <dbReference type="NCBI Taxonomy" id="6661"/>
    <lineage>
        <taxon>Eukaryota</taxon>
        <taxon>Metazoa</taxon>
        <taxon>Ecdysozoa</taxon>
        <taxon>Arthropoda</taxon>
        <taxon>Crustacea</taxon>
        <taxon>Branchiopoda</taxon>
        <taxon>Anostraca</taxon>
        <taxon>Artemiidae</taxon>
        <taxon>Artemia</taxon>
    </lineage>
</organism>
<dbReference type="CDD" id="cd00170">
    <property type="entry name" value="SEC14"/>
    <property type="match status" value="1"/>
</dbReference>
<dbReference type="AlphaFoldDB" id="A0AA88LAT7"/>
<dbReference type="InterPro" id="IPR011074">
    <property type="entry name" value="CRAL/TRIO_N_dom"/>
</dbReference>
<comment type="caution">
    <text evidence="2">The sequence shown here is derived from an EMBL/GenBank/DDBJ whole genome shotgun (WGS) entry which is preliminary data.</text>
</comment>
<dbReference type="SMART" id="SM00516">
    <property type="entry name" value="SEC14"/>
    <property type="match status" value="1"/>
</dbReference>
<reference evidence="2" key="1">
    <citation type="submission" date="2023-07" db="EMBL/GenBank/DDBJ databases">
        <title>Chromosome-level genome assembly of Artemia franciscana.</title>
        <authorList>
            <person name="Jo E."/>
        </authorList>
    </citation>
    <scope>NUCLEOTIDE SEQUENCE</scope>
    <source>
        <tissue evidence="2">Whole body</tissue>
    </source>
</reference>
<dbReference type="InterPro" id="IPR036273">
    <property type="entry name" value="CRAL/TRIO_N_dom_sf"/>
</dbReference>
<dbReference type="Pfam" id="PF00650">
    <property type="entry name" value="CRAL_TRIO"/>
    <property type="match status" value="1"/>
</dbReference>
<dbReference type="PANTHER" id="PTHR23324">
    <property type="entry name" value="SEC14 RELATED PROTEIN"/>
    <property type="match status" value="1"/>
</dbReference>
<dbReference type="GO" id="GO:0005737">
    <property type="term" value="C:cytoplasm"/>
    <property type="evidence" value="ECO:0007669"/>
    <property type="project" value="TreeGrafter"/>
</dbReference>
<dbReference type="InterPro" id="IPR036865">
    <property type="entry name" value="CRAL-TRIO_dom_sf"/>
</dbReference>
<name>A0AA88LAT7_ARTSF</name>
<evidence type="ECO:0000313" key="3">
    <source>
        <dbReference type="Proteomes" id="UP001187531"/>
    </source>
</evidence>
<dbReference type="PRINTS" id="PR00180">
    <property type="entry name" value="CRETINALDHBP"/>
</dbReference>
<dbReference type="EMBL" id="JAVRJZ010000013">
    <property type="protein sequence ID" value="KAK2714510.1"/>
    <property type="molecule type" value="Genomic_DNA"/>
</dbReference>
<feature type="non-terminal residue" evidence="2">
    <location>
        <position position="310"/>
    </location>
</feature>
<accession>A0AA88LAT7</accession>
<protein>
    <recommendedName>
        <fullName evidence="1">CRAL-TRIO domain-containing protein</fullName>
    </recommendedName>
</protein>
<evidence type="ECO:0000259" key="1">
    <source>
        <dbReference type="PROSITE" id="PS50191"/>
    </source>
</evidence>